<feature type="domain" description="MYST-type HAT" evidence="19">
    <location>
        <begin position="511"/>
        <end position="840"/>
    </location>
</feature>
<evidence type="ECO:0000256" key="11">
    <source>
        <dbReference type="ARBA" id="ARBA00023015"/>
    </source>
</evidence>
<dbReference type="EMBL" id="CACVBS010000057">
    <property type="protein sequence ID" value="CAA7266942.1"/>
    <property type="molecule type" value="Genomic_DNA"/>
</dbReference>
<dbReference type="GO" id="GO:0031507">
    <property type="term" value="P:heterochromatin formation"/>
    <property type="evidence" value="ECO:0007669"/>
    <property type="project" value="UniProtKB-ARBA"/>
</dbReference>
<dbReference type="Proteomes" id="UP000467700">
    <property type="component" value="Unassembled WGS sequence"/>
</dbReference>
<evidence type="ECO:0000256" key="4">
    <source>
        <dbReference type="ARBA" id="ARBA00022679"/>
    </source>
</evidence>
<dbReference type="InterPro" id="IPR013083">
    <property type="entry name" value="Znf_RING/FYVE/PHD"/>
</dbReference>
<feature type="region of interest" description="Disordered" evidence="17">
    <location>
        <begin position="1238"/>
        <end position="1258"/>
    </location>
</feature>
<evidence type="ECO:0000256" key="14">
    <source>
        <dbReference type="PIRSR" id="PIRSR602717-51"/>
    </source>
</evidence>
<comment type="similarity">
    <text evidence="2 16">Belongs to the MYST (SAS/MOZ) family.</text>
</comment>
<dbReference type="InterPro" id="IPR050603">
    <property type="entry name" value="MYST_HAT"/>
</dbReference>
<feature type="region of interest" description="Disordered" evidence="17">
    <location>
        <begin position="1"/>
        <end position="116"/>
    </location>
</feature>
<evidence type="ECO:0000256" key="10">
    <source>
        <dbReference type="ARBA" id="ARBA00022990"/>
    </source>
</evidence>
<evidence type="ECO:0000256" key="2">
    <source>
        <dbReference type="ARBA" id="ARBA00010107"/>
    </source>
</evidence>
<feature type="compositionally biased region" description="Basic and acidic residues" evidence="17">
    <location>
        <begin position="394"/>
        <end position="413"/>
    </location>
</feature>
<feature type="compositionally biased region" description="Pro residues" evidence="17">
    <location>
        <begin position="57"/>
        <end position="71"/>
    </location>
</feature>
<feature type="compositionally biased region" description="Pro residues" evidence="17">
    <location>
        <begin position="1103"/>
        <end position="1112"/>
    </location>
</feature>
<feature type="compositionally biased region" description="Low complexity" evidence="17">
    <location>
        <begin position="23"/>
        <end position="34"/>
    </location>
</feature>
<feature type="compositionally biased region" description="Basic residues" evidence="17">
    <location>
        <begin position="279"/>
        <end position="293"/>
    </location>
</feature>
<evidence type="ECO:0000256" key="9">
    <source>
        <dbReference type="ARBA" id="ARBA00022853"/>
    </source>
</evidence>
<dbReference type="InterPro" id="IPR016181">
    <property type="entry name" value="Acyl_CoA_acyltransferase"/>
</dbReference>
<keyword evidence="13 16" id="KW-0539">Nucleus</keyword>
<dbReference type="Pfam" id="PF01853">
    <property type="entry name" value="MOZ_SAS"/>
    <property type="match status" value="1"/>
</dbReference>
<evidence type="ECO:0000256" key="7">
    <source>
        <dbReference type="ARBA" id="ARBA00022771"/>
    </source>
</evidence>
<keyword evidence="21" id="KW-1185">Reference proteome</keyword>
<evidence type="ECO:0000259" key="18">
    <source>
        <dbReference type="PROSITE" id="PS50016"/>
    </source>
</evidence>
<feature type="region of interest" description="Disordered" evidence="17">
    <location>
        <begin position="870"/>
        <end position="1162"/>
    </location>
</feature>
<dbReference type="GO" id="GO:1990467">
    <property type="term" value="C:NuA3a histone acetyltransferase complex"/>
    <property type="evidence" value="ECO:0007669"/>
    <property type="project" value="TreeGrafter"/>
</dbReference>
<dbReference type="GO" id="GO:0006357">
    <property type="term" value="P:regulation of transcription by RNA polymerase II"/>
    <property type="evidence" value="ECO:0007669"/>
    <property type="project" value="TreeGrafter"/>
</dbReference>
<dbReference type="InterPro" id="IPR002717">
    <property type="entry name" value="HAT_MYST-type"/>
</dbReference>
<evidence type="ECO:0000256" key="6">
    <source>
        <dbReference type="ARBA" id="ARBA00022737"/>
    </source>
</evidence>
<dbReference type="Pfam" id="PF17772">
    <property type="entry name" value="zf-MYST"/>
    <property type="match status" value="1"/>
</dbReference>
<accession>A0A8S0X4H5</accession>
<dbReference type="GO" id="GO:0008270">
    <property type="term" value="F:zinc ion binding"/>
    <property type="evidence" value="ECO:0007669"/>
    <property type="project" value="UniProtKB-KW"/>
</dbReference>
<comment type="caution">
    <text evidence="20">The sequence shown here is derived from an EMBL/GenBank/DDBJ whole genome shotgun (WGS) entry which is preliminary data.</text>
</comment>
<evidence type="ECO:0000256" key="8">
    <source>
        <dbReference type="ARBA" id="ARBA00022833"/>
    </source>
</evidence>
<evidence type="ECO:0000256" key="15">
    <source>
        <dbReference type="PROSITE-ProRule" id="PRU00146"/>
    </source>
</evidence>
<dbReference type="PANTHER" id="PTHR10615:SF161">
    <property type="entry name" value="HISTONE ACETYLTRANSFERASE KAT7"/>
    <property type="match status" value="1"/>
</dbReference>
<feature type="compositionally biased region" description="Polar residues" evidence="17">
    <location>
        <begin position="486"/>
        <end position="496"/>
    </location>
</feature>
<dbReference type="CDD" id="cd15527">
    <property type="entry name" value="PHD2_KAT6A_6B"/>
    <property type="match status" value="1"/>
</dbReference>
<dbReference type="InterPro" id="IPR019787">
    <property type="entry name" value="Znf_PHD-finger"/>
</dbReference>
<dbReference type="AlphaFoldDB" id="A0A8S0X4H5"/>
<evidence type="ECO:0000256" key="13">
    <source>
        <dbReference type="ARBA" id="ARBA00023242"/>
    </source>
</evidence>
<dbReference type="Gene3D" id="1.10.10.10">
    <property type="entry name" value="Winged helix-like DNA-binding domain superfamily/Winged helix DNA-binding domain"/>
    <property type="match status" value="1"/>
</dbReference>
<feature type="region of interest" description="Disordered" evidence="17">
    <location>
        <begin position="248"/>
        <end position="413"/>
    </location>
</feature>
<dbReference type="InterPro" id="IPR036388">
    <property type="entry name" value="WH-like_DNA-bd_sf"/>
</dbReference>
<dbReference type="GO" id="GO:0003682">
    <property type="term" value="F:chromatin binding"/>
    <property type="evidence" value="ECO:0007669"/>
    <property type="project" value="TreeGrafter"/>
</dbReference>
<evidence type="ECO:0000313" key="20">
    <source>
        <dbReference type="EMBL" id="CAA7266942.1"/>
    </source>
</evidence>
<keyword evidence="9" id="KW-0156">Chromatin regulator</keyword>
<feature type="region of interest" description="Disordered" evidence="17">
    <location>
        <begin position="436"/>
        <end position="508"/>
    </location>
</feature>
<evidence type="ECO:0000256" key="1">
    <source>
        <dbReference type="ARBA" id="ARBA00004123"/>
    </source>
</evidence>
<dbReference type="OrthoDB" id="787137at2759"/>
<dbReference type="Pfam" id="PF00628">
    <property type="entry name" value="PHD"/>
    <property type="match status" value="1"/>
</dbReference>
<evidence type="ECO:0000256" key="3">
    <source>
        <dbReference type="ARBA" id="ARBA00013184"/>
    </source>
</evidence>
<evidence type="ECO:0000256" key="17">
    <source>
        <dbReference type="SAM" id="MobiDB-lite"/>
    </source>
</evidence>
<feature type="domain" description="PHD-type" evidence="18">
    <location>
        <begin position="120"/>
        <end position="178"/>
    </location>
</feature>
<feature type="compositionally biased region" description="Basic and acidic residues" evidence="17">
    <location>
        <begin position="787"/>
        <end position="798"/>
    </location>
</feature>
<dbReference type="InterPro" id="IPR040706">
    <property type="entry name" value="Zf-MYST"/>
</dbReference>
<dbReference type="GO" id="GO:0003712">
    <property type="term" value="F:transcription coregulator activity"/>
    <property type="evidence" value="ECO:0007669"/>
    <property type="project" value="TreeGrafter"/>
</dbReference>
<keyword evidence="11" id="KW-0805">Transcription regulation</keyword>
<dbReference type="SMART" id="SM00249">
    <property type="entry name" value="PHD"/>
    <property type="match status" value="2"/>
</dbReference>
<evidence type="ECO:0000259" key="19">
    <source>
        <dbReference type="PROSITE" id="PS51726"/>
    </source>
</evidence>
<dbReference type="FunFam" id="3.30.60.60:FF:000001">
    <property type="entry name" value="Histone acetyltransferase"/>
    <property type="match status" value="1"/>
</dbReference>
<proteinExistence type="inferred from homology"/>
<dbReference type="InterPro" id="IPR001965">
    <property type="entry name" value="Znf_PHD"/>
</dbReference>
<keyword evidence="5" id="KW-0479">Metal-binding</keyword>
<dbReference type="EC" id="2.3.1.48" evidence="3 16"/>
<keyword evidence="7 15" id="KW-0863">Zinc-finger</keyword>
<dbReference type="PROSITE" id="PS51726">
    <property type="entry name" value="MYST_HAT"/>
    <property type="match status" value="1"/>
</dbReference>
<evidence type="ECO:0000313" key="21">
    <source>
        <dbReference type="Proteomes" id="UP000467700"/>
    </source>
</evidence>
<dbReference type="GO" id="GO:0005634">
    <property type="term" value="C:nucleus"/>
    <property type="evidence" value="ECO:0007669"/>
    <property type="project" value="UniProtKB-SubCell"/>
</dbReference>
<feature type="region of interest" description="Disordered" evidence="17">
    <location>
        <begin position="781"/>
        <end position="801"/>
    </location>
</feature>
<keyword evidence="4" id="KW-0808">Transferase</keyword>
<dbReference type="InterPro" id="IPR011011">
    <property type="entry name" value="Znf_FYVE_PHD"/>
</dbReference>
<dbReference type="Gene3D" id="3.30.60.60">
    <property type="entry name" value="N-acetyl transferase-like"/>
    <property type="match status" value="1"/>
</dbReference>
<feature type="compositionally biased region" description="Acidic residues" evidence="17">
    <location>
        <begin position="1113"/>
        <end position="1137"/>
    </location>
</feature>
<feature type="compositionally biased region" description="Basic and acidic residues" evidence="17">
    <location>
        <begin position="1056"/>
        <end position="1066"/>
    </location>
</feature>
<feature type="compositionally biased region" description="Low complexity" evidence="17">
    <location>
        <begin position="331"/>
        <end position="343"/>
    </location>
</feature>
<dbReference type="Gene3D" id="3.40.630.30">
    <property type="match status" value="1"/>
</dbReference>
<dbReference type="GO" id="GO:0004402">
    <property type="term" value="F:histone acetyltransferase activity"/>
    <property type="evidence" value="ECO:0007669"/>
    <property type="project" value="InterPro"/>
</dbReference>
<evidence type="ECO:0000256" key="12">
    <source>
        <dbReference type="ARBA" id="ARBA00023163"/>
    </source>
</evidence>
<feature type="compositionally biased region" description="Low complexity" evidence="17">
    <location>
        <begin position="979"/>
        <end position="993"/>
    </location>
</feature>
<comment type="catalytic activity">
    <reaction evidence="16">
        <text>L-lysyl-[protein] + acetyl-CoA = N(6)-acetyl-L-lysyl-[protein] + CoA + H(+)</text>
        <dbReference type="Rhea" id="RHEA:45948"/>
        <dbReference type="Rhea" id="RHEA-COMP:9752"/>
        <dbReference type="Rhea" id="RHEA-COMP:10731"/>
        <dbReference type="ChEBI" id="CHEBI:15378"/>
        <dbReference type="ChEBI" id="CHEBI:29969"/>
        <dbReference type="ChEBI" id="CHEBI:57287"/>
        <dbReference type="ChEBI" id="CHEBI:57288"/>
        <dbReference type="ChEBI" id="CHEBI:61930"/>
        <dbReference type="EC" id="2.3.1.48"/>
    </reaction>
</comment>
<gene>
    <name evidence="20" type="ORF">AAE3_LOCUS9150</name>
</gene>
<dbReference type="PANTHER" id="PTHR10615">
    <property type="entry name" value="HISTONE ACETYLTRANSFERASE"/>
    <property type="match status" value="1"/>
</dbReference>
<feature type="domain" description="PHD-type" evidence="18">
    <location>
        <begin position="175"/>
        <end position="225"/>
    </location>
</feature>
<reference evidence="20 21" key="1">
    <citation type="submission" date="2020-01" db="EMBL/GenBank/DDBJ databases">
        <authorList>
            <person name="Gupta K D."/>
        </authorList>
    </citation>
    <scope>NUCLEOTIDE SEQUENCE [LARGE SCALE GENOMIC DNA]</scope>
</reference>
<dbReference type="PROSITE" id="PS50016">
    <property type="entry name" value="ZF_PHD_2"/>
    <property type="match status" value="2"/>
</dbReference>
<feature type="compositionally biased region" description="Low complexity" evidence="17">
    <location>
        <begin position="1093"/>
        <end position="1102"/>
    </location>
</feature>
<keyword evidence="8" id="KW-0862">Zinc</keyword>
<keyword evidence="10" id="KW-0007">Acetylation</keyword>
<dbReference type="Gene3D" id="3.30.40.10">
    <property type="entry name" value="Zinc/RING finger domain, C3HC4 (zinc finger)"/>
    <property type="match status" value="1"/>
</dbReference>
<feature type="active site" description="Proton donor/acceptor" evidence="14">
    <location>
        <position position="689"/>
    </location>
</feature>
<feature type="compositionally biased region" description="Polar residues" evidence="17">
    <location>
        <begin position="256"/>
        <end position="266"/>
    </location>
</feature>
<dbReference type="FunFam" id="3.40.630.30:FF:000001">
    <property type="entry name" value="Histone acetyltransferase"/>
    <property type="match status" value="1"/>
</dbReference>
<feature type="compositionally biased region" description="Low complexity" evidence="17">
    <location>
        <begin position="450"/>
        <end position="472"/>
    </location>
</feature>
<sequence length="1258" mass="139902">MRGLAFPSNAAVDREPSYETGTPISIVDDIPIDPALGGAAIDPALMMEDEGPNVAQQPPPENQHLQPPQPPQDDYQARQYSEGPQGDPFAPQIPVPYFPMEQEQPPPPPKPKRKRKIVREEECSFCGGKDTNNKHNEPEALITCHECGRSGHPSCMQLERLSDVVRTYPWKCIECKNCEVCQEKGDDDRILFCDWCDRGWHMDCMDPPLLTAPEGEWHCPECPPVVPTDQLPPPPEQYAVLMPEEPHVQSPIPSMRETSVASTSRSAIVPDPPVTAPKSRSRKKAPAKPRVRAPTRAAAAADDGEASDIDNSVAVDETPTVALRARGRTSRGGAAAASTSTAKGKARAPSTSSEDEPAPARPLKRRRAPARQPSPTPAAPLPRVRLRIPAQRGKGKEREEDEHGMFDDILAPEERDTTKTKVLNIDKVYFERSRLAAEDKLAPPPPPPTASSSRTPAPDEPLSARSRPLRSSTLHTPLKRPDLDLSSFSLHSNSPAPSTPGGAPQYPKFDPGTLRIRSIRFGPWEIKTWYDAPFPEEYATIPDGRLWICEFCLKYMKSRFGAVRHQMKCKTRHPPGDEIYRDGNVSIFEVDGRRNKIYCQNLCLLSKMFLDHKSLFYDVEPFLFYVITQVDEFGARFVGYFSKEKRCPKDYNLSCIMTLPVRQRQGWGNFVIDFSYLLSKVEQRLGSPEKPLSSLGALGYKNYWTLAVMRFLATAPDNVKLEEISSATSMTHEDVCNTLIQQNMIFIREPTPPPIKPSPGQAIKYPKGRKNGIARRQLQRLQSQQHLQDKDGSGDSKGRPFALPKHYEIHFDRAKVQEYLSNWEKKGYMRLKPEKLQWTPYIVSRTSQEAGVAGDQPAMDTVRDEQGRTPFVLEDGDGAGQRQQERSQTSTEPTTPAPANGRRRRVEEAEEEEERDEGKRDELPSMVVDRTSSPEPEPEPLVRTRTRSGGVKSATKEKEAHPRPRKTSRARSPSPTPLAPSASRRTRSTNSNLPAPPVPAVIVDEPRSTRRSSNNNSRRPPPPPKGTAANHDDAALAAKLAAEEEKQRPTRMLRSRRSESQVENKKPVSMVVVPIPSPTKPPPPRKRRRIESSPEVEAVEAPSPSPSPPPPEPEPEEPPEPEETLEDEEDAPMDVDQAEAGLPLVNGHCQEEEEEEGSSPVGVEMETLTPENTDATTLVDVQNGSATTEEPEEEAEVKGRAEDVVVFMGGKFSPYRAVHAESDIRSTLMAVVVDDLHDEDADGEYEEDADGEVDPEFM</sequence>
<organism evidence="20 21">
    <name type="scientific">Cyclocybe aegerita</name>
    <name type="common">Black poplar mushroom</name>
    <name type="synonym">Agrocybe aegerita</name>
    <dbReference type="NCBI Taxonomy" id="1973307"/>
    <lineage>
        <taxon>Eukaryota</taxon>
        <taxon>Fungi</taxon>
        <taxon>Dikarya</taxon>
        <taxon>Basidiomycota</taxon>
        <taxon>Agaricomycotina</taxon>
        <taxon>Agaricomycetes</taxon>
        <taxon>Agaricomycetidae</taxon>
        <taxon>Agaricales</taxon>
        <taxon>Agaricineae</taxon>
        <taxon>Bolbitiaceae</taxon>
        <taxon>Cyclocybe</taxon>
    </lineage>
</organism>
<keyword evidence="6" id="KW-0677">Repeat</keyword>
<dbReference type="FunFam" id="3.30.40.10:FF:000005">
    <property type="entry name" value="zinc finger protein isoform X1"/>
    <property type="match status" value="1"/>
</dbReference>
<protein>
    <recommendedName>
        <fullName evidence="3 16">Histone acetyltransferase</fullName>
        <ecNumber evidence="3 16">2.3.1.48</ecNumber>
    </recommendedName>
</protein>
<dbReference type="SUPFAM" id="SSF57903">
    <property type="entry name" value="FYVE/PHD zinc finger"/>
    <property type="match status" value="2"/>
</dbReference>
<name>A0A8S0X4H5_CYCAE</name>
<evidence type="ECO:0000256" key="16">
    <source>
        <dbReference type="RuleBase" id="RU361211"/>
    </source>
</evidence>
<evidence type="ECO:0000256" key="5">
    <source>
        <dbReference type="ARBA" id="ARBA00022723"/>
    </source>
</evidence>
<dbReference type="CDD" id="cd15526">
    <property type="entry name" value="PHD1_MOZ_d4"/>
    <property type="match status" value="1"/>
</dbReference>
<comment type="subcellular location">
    <subcellularLocation>
        <location evidence="1 16">Nucleus</location>
    </subcellularLocation>
</comment>
<keyword evidence="12" id="KW-0804">Transcription</keyword>
<dbReference type="SUPFAM" id="SSF55729">
    <property type="entry name" value="Acyl-CoA N-acyltransferases (Nat)"/>
    <property type="match status" value="1"/>
</dbReference>